<dbReference type="AlphaFoldDB" id="A0A6L9SUY0"/>
<proteinExistence type="inferred from homology"/>
<feature type="signal peptide" evidence="6">
    <location>
        <begin position="1"/>
        <end position="31"/>
    </location>
</feature>
<evidence type="ECO:0000256" key="2">
    <source>
        <dbReference type="ARBA" id="ARBA00022525"/>
    </source>
</evidence>
<keyword evidence="9" id="KW-1185">Reference proteome</keyword>
<protein>
    <recommendedName>
        <fullName evidence="7">SpaA-like prealbumin fold domain-containing protein</fullName>
    </recommendedName>
</protein>
<dbReference type="PANTHER" id="PTHR36108">
    <property type="entry name" value="COLOSSIN-B-RELATED"/>
    <property type="match status" value="1"/>
</dbReference>
<dbReference type="Pfam" id="PF17802">
    <property type="entry name" value="SpaA"/>
    <property type="match status" value="3"/>
</dbReference>
<dbReference type="Proteomes" id="UP000483293">
    <property type="component" value="Unassembled WGS sequence"/>
</dbReference>
<dbReference type="Gene3D" id="2.60.40.10">
    <property type="entry name" value="Immunoglobulins"/>
    <property type="match status" value="3"/>
</dbReference>
<feature type="compositionally biased region" description="Low complexity" evidence="4">
    <location>
        <begin position="47"/>
        <end position="71"/>
    </location>
</feature>
<sequence>MAERIRIVIWAVLAVIVAVAMLFVCSTPAMAENTAAGVTQTGGNDANGNAAGAGNSGSDKSGDTGSSSGDASTGGSGSSSDSNPDTSSNGNASGESTGSDSDTAQSDDAADKGASGNAQSDGAKAAADDAATQFIADLKDPCDTGQTARTITVTSDITLTTTGIHPQCNITVVSDGNPHTITWGGSGSVLWIDPNRSFTIGSSTDSKANNLTFTNNGNAKDNPSNAENPLFHNYGTVTIDGGTFKDSAAANGSVVLNAKTLTINGGTFINNKATGVGGGVVYQNVENEHKTPATTVTGGTFSYNRQDPGTCDTDATADVCEQEAFGGGAIHTASGELTIKGNVTFDHNSAKSWGFRSGGGAVWAQGKLWVKNSTDGTGSPSFTNNWASVAEPGKDILRGGAGGAIFLNGEGSLAYLMGGKFENNASGYLGGAIYTEEDSTTYVGKSVAYANIAGHFGGGLWFCPSGASVSSKSGNIALFDNSVEDTIDANTSNAKDGKKPDAETMAGDDFAIMNPWFKWEHYNRAMPPNYFQLLSSWFTSRASAAVDWYWDGTPKKESSGYYDSWLPYQTVRQDRGAVLTDTSATKRYKDADEQTRENQRIKYASTVLCLYADDGQKATCNNKAKENSWDNPEYIGTGVALKAIPKSDAVKDNAKRNASLTLTGNRARLSGGAFGSNGVISFSSPYSATWKKAEGADGTTDEAKLRPGSEWTLSTTDGGPMNEDFRPADCQVNDGATTTGGSCWQTGADGKKTVVIRDNGGRDNNSDDGVISVDNLAVGTYELTELTPPPGYEKTENTYTFTIEAVTPGQAPKEPQLMVKKADGSTSPVNGNVIGNKLTTGSVSWQKIGDGETTQSLGGSHWKVMDAEGKKVIDGFSDIQDCDTTSTDAKACDGKIDTDPATGRFTIKGLPTGAEKTTYRLVETQAPEGYILPANTYYEFTLDKDGNVAWIGLTIAQFKNTPLKLSWDKVDSSKDHNRIEGSEWSITAGTWNESTKTFTPGNDAKAMSVVDCSTSECASKPSGTESYTDVDQEPGQISITAIKAGTYRLVETKAPKGYQLPNANDTFAIVTVTADGGVHMDRYGEWSQATDGGSSTCVVSNGVQTTAAEAGCQLTNHVIPISALPFTGGVDARDWLLFGGIAAVAAAITLALINEYRKRKGLA</sequence>
<feature type="domain" description="SpaA-like prealbumin fold" evidence="7">
    <location>
        <begin position="965"/>
        <end position="1069"/>
    </location>
</feature>
<feature type="region of interest" description="Disordered" evidence="4">
    <location>
        <begin position="47"/>
        <end position="125"/>
    </location>
</feature>
<evidence type="ECO:0000256" key="5">
    <source>
        <dbReference type="SAM" id="Phobius"/>
    </source>
</evidence>
<keyword evidence="5" id="KW-0472">Membrane</keyword>
<dbReference type="InterPro" id="IPR011050">
    <property type="entry name" value="Pectin_lyase_fold/virulence"/>
</dbReference>
<evidence type="ECO:0000256" key="1">
    <source>
        <dbReference type="ARBA" id="ARBA00007257"/>
    </source>
</evidence>
<evidence type="ECO:0000313" key="9">
    <source>
        <dbReference type="Proteomes" id="UP000483293"/>
    </source>
</evidence>
<evidence type="ECO:0000256" key="3">
    <source>
        <dbReference type="ARBA" id="ARBA00022729"/>
    </source>
</evidence>
<organism evidence="8 9">
    <name type="scientific">Bifidobacterium platyrrhinorum</name>
    <dbReference type="NCBI Taxonomy" id="2661628"/>
    <lineage>
        <taxon>Bacteria</taxon>
        <taxon>Bacillati</taxon>
        <taxon>Actinomycetota</taxon>
        <taxon>Actinomycetes</taxon>
        <taxon>Bifidobacteriales</taxon>
        <taxon>Bifidobacteriaceae</taxon>
        <taxon>Bifidobacterium</taxon>
    </lineage>
</organism>
<comment type="similarity">
    <text evidence="1">Belongs to the serine-aspartate repeat-containing protein (SDr) family.</text>
</comment>
<comment type="caution">
    <text evidence="8">The sequence shown here is derived from an EMBL/GenBank/DDBJ whole genome shotgun (WGS) entry which is preliminary data.</text>
</comment>
<dbReference type="GO" id="GO:0005975">
    <property type="term" value="P:carbohydrate metabolic process"/>
    <property type="evidence" value="ECO:0007669"/>
    <property type="project" value="UniProtKB-ARBA"/>
</dbReference>
<reference evidence="8 9" key="1">
    <citation type="submission" date="2019-10" db="EMBL/GenBank/DDBJ databases">
        <title>Bifidobacterium from non-human primates.</title>
        <authorList>
            <person name="Modesto M."/>
        </authorList>
    </citation>
    <scope>NUCLEOTIDE SEQUENCE [LARGE SCALE GENOMIC DNA]</scope>
    <source>
        <strain evidence="8 9">SMA15</strain>
    </source>
</reference>
<feature type="compositionally biased region" description="Basic and acidic residues" evidence="4">
    <location>
        <begin position="695"/>
        <end position="707"/>
    </location>
</feature>
<feature type="domain" description="SpaA-like prealbumin fold" evidence="7">
    <location>
        <begin position="761"/>
        <end position="805"/>
    </location>
</feature>
<keyword evidence="5" id="KW-1133">Transmembrane helix</keyword>
<dbReference type="InterPro" id="IPR013783">
    <property type="entry name" value="Ig-like_fold"/>
</dbReference>
<evidence type="ECO:0000256" key="4">
    <source>
        <dbReference type="SAM" id="MobiDB-lite"/>
    </source>
</evidence>
<dbReference type="SUPFAM" id="SSF51126">
    <property type="entry name" value="Pectin lyase-like"/>
    <property type="match status" value="1"/>
</dbReference>
<evidence type="ECO:0000313" key="8">
    <source>
        <dbReference type="EMBL" id="NEG55342.1"/>
    </source>
</evidence>
<keyword evidence="3 6" id="KW-0732">Signal</keyword>
<feature type="compositionally biased region" description="Low complexity" evidence="4">
    <location>
        <begin position="78"/>
        <end position="91"/>
    </location>
</feature>
<name>A0A6L9SUY0_9BIFI</name>
<accession>A0A6L9SUY0</accession>
<dbReference type="EMBL" id="WHZV01000004">
    <property type="protein sequence ID" value="NEG55342.1"/>
    <property type="molecule type" value="Genomic_DNA"/>
</dbReference>
<feature type="domain" description="SpaA-like prealbumin fold" evidence="7">
    <location>
        <begin position="841"/>
        <end position="947"/>
    </location>
</feature>
<dbReference type="InterPro" id="IPR041033">
    <property type="entry name" value="SpaA_PFL_dom_1"/>
</dbReference>
<gene>
    <name evidence="8" type="ORF">GFD21_06080</name>
</gene>
<feature type="transmembrane region" description="Helical" evidence="5">
    <location>
        <begin position="1135"/>
        <end position="1153"/>
    </location>
</feature>
<feature type="chain" id="PRO_5027028465" description="SpaA-like prealbumin fold domain-containing protein" evidence="6">
    <location>
        <begin position="32"/>
        <end position="1163"/>
    </location>
</feature>
<feature type="region of interest" description="Disordered" evidence="4">
    <location>
        <begin position="695"/>
        <end position="722"/>
    </location>
</feature>
<keyword evidence="5" id="KW-0812">Transmembrane</keyword>
<keyword evidence="2" id="KW-0964">Secreted</keyword>
<evidence type="ECO:0000256" key="6">
    <source>
        <dbReference type="SAM" id="SignalP"/>
    </source>
</evidence>
<evidence type="ECO:0000259" key="7">
    <source>
        <dbReference type="Pfam" id="PF17802"/>
    </source>
</evidence>
<dbReference type="PANTHER" id="PTHR36108:SF13">
    <property type="entry name" value="COLOSSIN-B-RELATED"/>
    <property type="match status" value="1"/>
</dbReference>